<dbReference type="InterPro" id="IPR004358">
    <property type="entry name" value="Sig_transdc_His_kin-like_C"/>
</dbReference>
<dbReference type="EMBL" id="CP048836">
    <property type="protein sequence ID" value="QID17828.1"/>
    <property type="molecule type" value="Genomic_DNA"/>
</dbReference>
<feature type="domain" description="HAMP" evidence="13">
    <location>
        <begin position="172"/>
        <end position="225"/>
    </location>
</feature>
<accession>A0A6C1B4Y0</accession>
<gene>
    <name evidence="14" type="ORF">G3580_09345</name>
</gene>
<evidence type="ECO:0000256" key="2">
    <source>
        <dbReference type="ARBA" id="ARBA00004370"/>
    </source>
</evidence>
<comment type="subcellular location">
    <subcellularLocation>
        <location evidence="2">Membrane</location>
    </subcellularLocation>
</comment>
<evidence type="ECO:0000256" key="8">
    <source>
        <dbReference type="ARBA" id="ARBA00022989"/>
    </source>
</evidence>
<keyword evidence="9" id="KW-0902">Two-component regulatory system</keyword>
<dbReference type="Pfam" id="PF02518">
    <property type="entry name" value="HATPase_c"/>
    <property type="match status" value="1"/>
</dbReference>
<keyword evidence="15" id="KW-1185">Reference proteome</keyword>
<dbReference type="Gene3D" id="3.30.565.10">
    <property type="entry name" value="Histidine kinase-like ATPase, C-terminal domain"/>
    <property type="match status" value="1"/>
</dbReference>
<evidence type="ECO:0000256" key="5">
    <source>
        <dbReference type="ARBA" id="ARBA00022679"/>
    </source>
</evidence>
<comment type="catalytic activity">
    <reaction evidence="1">
        <text>ATP + protein L-histidine = ADP + protein N-phospho-L-histidine.</text>
        <dbReference type="EC" id="2.7.13.3"/>
    </reaction>
</comment>
<dbReference type="RefSeq" id="WP_173764990.1">
    <property type="nucleotide sequence ID" value="NZ_CP048836.1"/>
</dbReference>
<evidence type="ECO:0000256" key="9">
    <source>
        <dbReference type="ARBA" id="ARBA00023012"/>
    </source>
</evidence>
<dbReference type="GO" id="GO:0005886">
    <property type="term" value="C:plasma membrane"/>
    <property type="evidence" value="ECO:0007669"/>
    <property type="project" value="TreeGrafter"/>
</dbReference>
<dbReference type="SMART" id="SM00387">
    <property type="entry name" value="HATPase_c"/>
    <property type="match status" value="1"/>
</dbReference>
<evidence type="ECO:0000259" key="13">
    <source>
        <dbReference type="PROSITE" id="PS50885"/>
    </source>
</evidence>
<dbReference type="GO" id="GO:0000155">
    <property type="term" value="F:phosphorelay sensor kinase activity"/>
    <property type="evidence" value="ECO:0007669"/>
    <property type="project" value="InterPro"/>
</dbReference>
<evidence type="ECO:0000256" key="6">
    <source>
        <dbReference type="ARBA" id="ARBA00022692"/>
    </source>
</evidence>
<organism evidence="14 15">
    <name type="scientific">Nitrogeniibacter mangrovi</name>
    <dbReference type="NCBI Taxonomy" id="2016596"/>
    <lineage>
        <taxon>Bacteria</taxon>
        <taxon>Pseudomonadati</taxon>
        <taxon>Pseudomonadota</taxon>
        <taxon>Betaproteobacteria</taxon>
        <taxon>Rhodocyclales</taxon>
        <taxon>Zoogloeaceae</taxon>
        <taxon>Nitrogeniibacter</taxon>
    </lineage>
</organism>
<dbReference type="InterPro" id="IPR050428">
    <property type="entry name" value="TCS_sensor_his_kinase"/>
</dbReference>
<dbReference type="PRINTS" id="PR00344">
    <property type="entry name" value="BCTRLSENSOR"/>
</dbReference>
<evidence type="ECO:0000256" key="11">
    <source>
        <dbReference type="SAM" id="Phobius"/>
    </source>
</evidence>
<dbReference type="Gene3D" id="1.10.287.130">
    <property type="match status" value="1"/>
</dbReference>
<proteinExistence type="predicted"/>
<dbReference type="InterPro" id="IPR003660">
    <property type="entry name" value="HAMP_dom"/>
</dbReference>
<dbReference type="SUPFAM" id="SSF47384">
    <property type="entry name" value="Homodimeric domain of signal transducing histidine kinase"/>
    <property type="match status" value="1"/>
</dbReference>
<feature type="transmembrane region" description="Helical" evidence="11">
    <location>
        <begin position="9"/>
        <end position="29"/>
    </location>
</feature>
<evidence type="ECO:0000256" key="10">
    <source>
        <dbReference type="ARBA" id="ARBA00023136"/>
    </source>
</evidence>
<evidence type="ECO:0000313" key="15">
    <source>
        <dbReference type="Proteomes" id="UP000501991"/>
    </source>
</evidence>
<keyword evidence="8 11" id="KW-1133">Transmembrane helix</keyword>
<reference evidence="14 15" key="1">
    <citation type="submission" date="2020-02" db="EMBL/GenBank/DDBJ databases">
        <title>Nitrogenibacter mangrovi gen. nov., sp. nov. isolated from mangrove sediment, a denitrifying betaproteobacterium.</title>
        <authorList>
            <person name="Liao H."/>
            <person name="Tian Y."/>
        </authorList>
    </citation>
    <scope>NUCLEOTIDE SEQUENCE [LARGE SCALE GENOMIC DNA]</scope>
    <source>
        <strain evidence="14 15">M9-3-2</strain>
    </source>
</reference>
<feature type="transmembrane region" description="Helical" evidence="11">
    <location>
        <begin position="148"/>
        <end position="171"/>
    </location>
</feature>
<name>A0A6C1B4Y0_9RHOO</name>
<evidence type="ECO:0000256" key="1">
    <source>
        <dbReference type="ARBA" id="ARBA00000085"/>
    </source>
</evidence>
<dbReference type="SUPFAM" id="SSF55874">
    <property type="entry name" value="ATPase domain of HSP90 chaperone/DNA topoisomerase II/histidine kinase"/>
    <property type="match status" value="1"/>
</dbReference>
<evidence type="ECO:0000256" key="4">
    <source>
        <dbReference type="ARBA" id="ARBA00022553"/>
    </source>
</evidence>
<dbReference type="InterPro" id="IPR036890">
    <property type="entry name" value="HATPase_C_sf"/>
</dbReference>
<keyword evidence="10 11" id="KW-0472">Membrane</keyword>
<keyword evidence="7" id="KW-0418">Kinase</keyword>
<dbReference type="InterPro" id="IPR005467">
    <property type="entry name" value="His_kinase_dom"/>
</dbReference>
<protein>
    <recommendedName>
        <fullName evidence="3">histidine kinase</fullName>
        <ecNumber evidence="3">2.7.13.3</ecNumber>
    </recommendedName>
</protein>
<dbReference type="Pfam" id="PF00672">
    <property type="entry name" value="HAMP"/>
    <property type="match status" value="1"/>
</dbReference>
<dbReference type="KEGG" id="azq:G3580_09345"/>
<dbReference type="Proteomes" id="UP000501991">
    <property type="component" value="Chromosome"/>
</dbReference>
<keyword evidence="4" id="KW-0597">Phosphoprotein</keyword>
<evidence type="ECO:0000256" key="3">
    <source>
        <dbReference type="ARBA" id="ARBA00012438"/>
    </source>
</evidence>
<evidence type="ECO:0000256" key="7">
    <source>
        <dbReference type="ARBA" id="ARBA00022777"/>
    </source>
</evidence>
<dbReference type="SUPFAM" id="SSF158472">
    <property type="entry name" value="HAMP domain-like"/>
    <property type="match status" value="1"/>
</dbReference>
<evidence type="ECO:0000259" key="12">
    <source>
        <dbReference type="PROSITE" id="PS50109"/>
    </source>
</evidence>
<dbReference type="InterPro" id="IPR003594">
    <property type="entry name" value="HATPase_dom"/>
</dbReference>
<dbReference type="SMART" id="SM00304">
    <property type="entry name" value="HAMP"/>
    <property type="match status" value="1"/>
</dbReference>
<dbReference type="PROSITE" id="PS50885">
    <property type="entry name" value="HAMP"/>
    <property type="match status" value="1"/>
</dbReference>
<dbReference type="PANTHER" id="PTHR45436:SF8">
    <property type="entry name" value="HISTIDINE KINASE"/>
    <property type="match status" value="1"/>
</dbReference>
<sequence>MLRSPFQRFALALPLTVSCIVALVFLPLYREAETLIRTEVHAAIEQELLTLDAHLHARGMAALVQELDDRAAAPLDADAVYRLEAADGTRLAGNLSAWPAGLDARDDTWFRVVGADGQFIEGKVFVLFGGQRLLVGRRSPLAGFRRGMIVRLIGSALLIVVVTALASTLFMRYLHRRLGRLADDVDAIHRGHLSRRLRTRTPGDELDALAIRFNAAFDEIEQLVDATRHVSSALAHDMRRPLIALRQSLDEILAGPPVSEAVLHHRLGAVSAQVDQLLQTFAALLRLGRLESGAWAAPTQSCAVDEVVLDMVELHRPLAEAMGCSIVADCQAVTLHGDRQLLAQMVSNLLENALRHGAGPIDVQLRVAHDHADLQVRDHGNGVPDSALPRLFERFYQVDDARGDPGHGGVGLTLVRAIARFHGGDAQAHNAHPGLSIRVRLPTGGAGESPPAH</sequence>
<dbReference type="InterPro" id="IPR036097">
    <property type="entry name" value="HisK_dim/P_sf"/>
</dbReference>
<dbReference type="PROSITE" id="PS51257">
    <property type="entry name" value="PROKAR_LIPOPROTEIN"/>
    <property type="match status" value="1"/>
</dbReference>
<keyword evidence="5" id="KW-0808">Transferase</keyword>
<dbReference type="PROSITE" id="PS50109">
    <property type="entry name" value="HIS_KIN"/>
    <property type="match status" value="1"/>
</dbReference>
<feature type="domain" description="Histidine kinase" evidence="12">
    <location>
        <begin position="233"/>
        <end position="445"/>
    </location>
</feature>
<evidence type="ECO:0000313" key="14">
    <source>
        <dbReference type="EMBL" id="QID17828.1"/>
    </source>
</evidence>
<dbReference type="PANTHER" id="PTHR45436">
    <property type="entry name" value="SENSOR HISTIDINE KINASE YKOH"/>
    <property type="match status" value="1"/>
</dbReference>
<dbReference type="AlphaFoldDB" id="A0A6C1B4Y0"/>
<dbReference type="EC" id="2.7.13.3" evidence="3"/>
<keyword evidence="6 11" id="KW-0812">Transmembrane</keyword>